<keyword evidence="1" id="KW-0548">Nucleotidyltransferase</keyword>
<evidence type="ECO:0000313" key="4">
    <source>
        <dbReference type="EMBL" id="GFS32633.1"/>
    </source>
</evidence>
<keyword evidence="1 4" id="KW-0696">RNA-directed RNA polymerase</keyword>
<feature type="region of interest" description="Disordered" evidence="2">
    <location>
        <begin position="1"/>
        <end position="29"/>
    </location>
</feature>
<dbReference type="AlphaFoldDB" id="A0A7J0DEN9"/>
<evidence type="ECO:0000313" key="5">
    <source>
        <dbReference type="Proteomes" id="UP000585474"/>
    </source>
</evidence>
<proteinExistence type="inferred from homology"/>
<dbReference type="PANTHER" id="PTHR23079:SF5">
    <property type="entry name" value="RNA-DEPENDENT RNA POLYMERASE 2"/>
    <property type="match status" value="1"/>
</dbReference>
<dbReference type="Pfam" id="PF05183">
    <property type="entry name" value="RdRP"/>
    <property type="match status" value="1"/>
</dbReference>
<evidence type="ECO:0000256" key="2">
    <source>
        <dbReference type="SAM" id="MobiDB-lite"/>
    </source>
</evidence>
<dbReference type="GO" id="GO:0030422">
    <property type="term" value="P:siRNA processing"/>
    <property type="evidence" value="ECO:0007669"/>
    <property type="project" value="TreeGrafter"/>
</dbReference>
<name>A0A7J0DEN9_9ERIC</name>
<evidence type="ECO:0000259" key="3">
    <source>
        <dbReference type="Pfam" id="PF05183"/>
    </source>
</evidence>
<dbReference type="GO" id="GO:0003968">
    <property type="term" value="F:RNA-directed RNA polymerase activity"/>
    <property type="evidence" value="ECO:0007669"/>
    <property type="project" value="UniProtKB-KW"/>
</dbReference>
<sequence>MTVTLGHLLASNPVPKSRPHPNEYSGGDRDGDLYFIRDETIVPTKVVTPMDYTGQRPRRMDHDATLEEIHQFFVDYMINDILGTIPTAHLIHADREPTKALSPKCLQLATIHSMAVDFAKTGAPDEMPRFLKPKEFLDFLERVDKPTYTSHGVLGKFYQATIKSTVYEKSEKIAHDA</sequence>
<evidence type="ECO:0000256" key="1">
    <source>
        <dbReference type="RuleBase" id="RU363098"/>
    </source>
</evidence>
<keyword evidence="1" id="KW-0943">RNA-mediated gene silencing</keyword>
<keyword evidence="5" id="KW-1185">Reference proteome</keyword>
<dbReference type="Proteomes" id="UP000585474">
    <property type="component" value="Unassembled WGS sequence"/>
</dbReference>
<dbReference type="EMBL" id="BJWL01000169">
    <property type="protein sequence ID" value="GFS32633.1"/>
    <property type="molecule type" value="Genomic_DNA"/>
</dbReference>
<organism evidence="4 5">
    <name type="scientific">Actinidia rufa</name>
    <dbReference type="NCBI Taxonomy" id="165716"/>
    <lineage>
        <taxon>Eukaryota</taxon>
        <taxon>Viridiplantae</taxon>
        <taxon>Streptophyta</taxon>
        <taxon>Embryophyta</taxon>
        <taxon>Tracheophyta</taxon>
        <taxon>Spermatophyta</taxon>
        <taxon>Magnoliopsida</taxon>
        <taxon>eudicotyledons</taxon>
        <taxon>Gunneridae</taxon>
        <taxon>Pentapetalae</taxon>
        <taxon>asterids</taxon>
        <taxon>Ericales</taxon>
        <taxon>Actinidiaceae</taxon>
        <taxon>Actinidia</taxon>
    </lineage>
</organism>
<feature type="domain" description="RDRP core" evidence="3">
    <location>
        <begin position="17"/>
        <end position="160"/>
    </location>
</feature>
<accession>A0A7J0DEN9</accession>
<dbReference type="EC" id="2.7.7.48" evidence="1"/>
<comment type="similarity">
    <text evidence="1">Belongs to the RdRP family.</text>
</comment>
<reference evidence="5" key="1">
    <citation type="submission" date="2019-07" db="EMBL/GenBank/DDBJ databases">
        <title>De Novo Assembly of kiwifruit Actinidia rufa.</title>
        <authorList>
            <person name="Sugita-Konishi S."/>
            <person name="Sato K."/>
            <person name="Mori E."/>
            <person name="Abe Y."/>
            <person name="Kisaki G."/>
            <person name="Hamano K."/>
            <person name="Suezawa K."/>
            <person name="Otani M."/>
            <person name="Fukuda T."/>
            <person name="Manabe T."/>
            <person name="Gomi K."/>
            <person name="Tabuchi M."/>
            <person name="Akimitsu K."/>
            <person name="Kataoka I."/>
        </authorList>
    </citation>
    <scope>NUCLEOTIDE SEQUENCE [LARGE SCALE GENOMIC DNA]</scope>
    <source>
        <strain evidence="5">cv. Fuchu</strain>
    </source>
</reference>
<dbReference type="OrthoDB" id="6513042at2759"/>
<protein>
    <recommendedName>
        <fullName evidence="1">RNA-dependent RNA polymerase</fullName>
        <ecNumber evidence="1">2.7.7.48</ecNumber>
    </recommendedName>
</protein>
<comment type="function">
    <text evidence="1">Probably involved in the RNA silencing pathway and required for the generation of small interfering RNAs (siRNAs).</text>
</comment>
<gene>
    <name evidence="4" type="ORF">Acr_00g0023630</name>
</gene>
<comment type="caution">
    <text evidence="4">The sequence shown here is derived from an EMBL/GenBank/DDBJ whole genome shotgun (WGS) entry which is preliminary data.</text>
</comment>
<keyword evidence="1" id="KW-0694">RNA-binding</keyword>
<dbReference type="InterPro" id="IPR057596">
    <property type="entry name" value="RDRP_core"/>
</dbReference>
<keyword evidence="1" id="KW-0808">Transferase</keyword>
<dbReference type="PANTHER" id="PTHR23079">
    <property type="entry name" value="RNA-DEPENDENT RNA POLYMERASE"/>
    <property type="match status" value="1"/>
</dbReference>
<dbReference type="InterPro" id="IPR007855">
    <property type="entry name" value="RDRP"/>
</dbReference>
<dbReference type="GO" id="GO:0031380">
    <property type="term" value="C:nuclear RNA-directed RNA polymerase complex"/>
    <property type="evidence" value="ECO:0007669"/>
    <property type="project" value="TreeGrafter"/>
</dbReference>
<comment type="catalytic activity">
    <reaction evidence="1">
        <text>RNA(n) + a ribonucleoside 5'-triphosphate = RNA(n+1) + diphosphate</text>
        <dbReference type="Rhea" id="RHEA:21248"/>
        <dbReference type="Rhea" id="RHEA-COMP:14527"/>
        <dbReference type="Rhea" id="RHEA-COMP:17342"/>
        <dbReference type="ChEBI" id="CHEBI:33019"/>
        <dbReference type="ChEBI" id="CHEBI:61557"/>
        <dbReference type="ChEBI" id="CHEBI:140395"/>
        <dbReference type="EC" id="2.7.7.48"/>
    </reaction>
</comment>
<dbReference type="GO" id="GO:0003723">
    <property type="term" value="F:RNA binding"/>
    <property type="evidence" value="ECO:0007669"/>
    <property type="project" value="UniProtKB-KW"/>
</dbReference>